<protein>
    <recommendedName>
        <fullName evidence="1">Reverse transcriptase domain-containing protein</fullName>
    </recommendedName>
</protein>
<dbReference type="PROSITE" id="PS50878">
    <property type="entry name" value="RT_POL"/>
    <property type="match status" value="1"/>
</dbReference>
<dbReference type="CDD" id="cd01650">
    <property type="entry name" value="RT_nLTR_like"/>
    <property type="match status" value="1"/>
</dbReference>
<sequence length="372" mass="42312">MEHFKDVLNQPTPSILFNFDQETPAPPLNASSEEITRTEIAEAIKSLKNNKTPGPDEVTTELLKHGQEVVVEGLKHLFNRIWHAEEFPANWRRGVIVTLPKKGNLADCNNWRRITLLSIPCKVFCCVLLKCLKDEVDTILREDQAGFREGRSCSERIFTLRNIKEQCQEFQIPLTINYINFKKAFDSIHQESLWHTIQLYCIPPKYVKIIRALYHNSTCRVKTTNGKTNDFNIVTGVRQGCILSPLLFITVIDFVMRKTVIGANHSIKWGGGRLADLDFADDLALFSHTHVALKELTNNLHEQGAKVGLRISQEKTKAMTIAQHQHLPPLTIGEQDIEYIKNFTYLGSNVSNTGHVEKDVQTRIGKAARVFQ</sequence>
<reference evidence="2" key="1">
    <citation type="submission" date="2023-08" db="EMBL/GenBank/DDBJ databases">
        <authorList>
            <person name="Alioto T."/>
            <person name="Alioto T."/>
            <person name="Gomez Garrido J."/>
        </authorList>
    </citation>
    <scope>NUCLEOTIDE SEQUENCE</scope>
</reference>
<dbReference type="InterPro" id="IPR043502">
    <property type="entry name" value="DNA/RNA_pol_sf"/>
</dbReference>
<dbReference type="EMBL" id="OY660868">
    <property type="protein sequence ID" value="CAJ1057678.1"/>
    <property type="molecule type" value="Genomic_DNA"/>
</dbReference>
<feature type="domain" description="Reverse transcriptase" evidence="1">
    <location>
        <begin position="80"/>
        <end position="350"/>
    </location>
</feature>
<dbReference type="Pfam" id="PF00078">
    <property type="entry name" value="RVT_1"/>
    <property type="match status" value="1"/>
</dbReference>
<gene>
    <name evidence="2" type="ORF">XNOV1_A007065</name>
</gene>
<dbReference type="PANTHER" id="PTHR47027:SF25">
    <property type="entry name" value="REVERSE TRANSCRIPTASE DOMAIN-CONTAINING PROTEIN"/>
    <property type="match status" value="1"/>
</dbReference>
<evidence type="ECO:0000313" key="3">
    <source>
        <dbReference type="Proteomes" id="UP001178508"/>
    </source>
</evidence>
<organism evidence="2 3">
    <name type="scientific">Xyrichtys novacula</name>
    <name type="common">Pearly razorfish</name>
    <name type="synonym">Hemipteronotus novacula</name>
    <dbReference type="NCBI Taxonomy" id="13765"/>
    <lineage>
        <taxon>Eukaryota</taxon>
        <taxon>Metazoa</taxon>
        <taxon>Chordata</taxon>
        <taxon>Craniata</taxon>
        <taxon>Vertebrata</taxon>
        <taxon>Euteleostomi</taxon>
        <taxon>Actinopterygii</taxon>
        <taxon>Neopterygii</taxon>
        <taxon>Teleostei</taxon>
        <taxon>Neoteleostei</taxon>
        <taxon>Acanthomorphata</taxon>
        <taxon>Eupercaria</taxon>
        <taxon>Labriformes</taxon>
        <taxon>Labridae</taxon>
        <taxon>Xyrichtys</taxon>
    </lineage>
</organism>
<dbReference type="SUPFAM" id="SSF56672">
    <property type="entry name" value="DNA/RNA polymerases"/>
    <property type="match status" value="1"/>
</dbReference>
<name>A0AAV1F9H9_XYRNO</name>
<dbReference type="PANTHER" id="PTHR47027">
    <property type="entry name" value="REVERSE TRANSCRIPTASE DOMAIN-CONTAINING PROTEIN"/>
    <property type="match status" value="1"/>
</dbReference>
<dbReference type="InterPro" id="IPR000477">
    <property type="entry name" value="RT_dom"/>
</dbReference>
<evidence type="ECO:0000259" key="1">
    <source>
        <dbReference type="PROSITE" id="PS50878"/>
    </source>
</evidence>
<dbReference type="Proteomes" id="UP001178508">
    <property type="component" value="Chromosome 5"/>
</dbReference>
<evidence type="ECO:0000313" key="2">
    <source>
        <dbReference type="EMBL" id="CAJ1057678.1"/>
    </source>
</evidence>
<proteinExistence type="predicted"/>
<keyword evidence="3" id="KW-1185">Reference proteome</keyword>
<accession>A0AAV1F9H9</accession>
<dbReference type="AlphaFoldDB" id="A0AAV1F9H9"/>